<dbReference type="SUPFAM" id="SSF51905">
    <property type="entry name" value="FAD/NAD(P)-binding domain"/>
    <property type="match status" value="1"/>
</dbReference>
<accession>A0A1I6UCC5</accession>
<dbReference type="AlphaFoldDB" id="A0A1I6UCC5"/>
<dbReference type="OrthoDB" id="350320at2157"/>
<evidence type="ECO:0000313" key="5">
    <source>
        <dbReference type="EMBL" id="SFS99070.1"/>
    </source>
</evidence>
<keyword evidence="6" id="KW-1185">Reference proteome</keyword>
<evidence type="ECO:0000259" key="4">
    <source>
        <dbReference type="Pfam" id="PF01593"/>
    </source>
</evidence>
<dbReference type="GO" id="GO:0016491">
    <property type="term" value="F:oxidoreductase activity"/>
    <property type="evidence" value="ECO:0007669"/>
    <property type="project" value="InterPro"/>
</dbReference>
<name>A0A1I6UCC5_9EURY</name>
<dbReference type="InterPro" id="IPR002937">
    <property type="entry name" value="Amino_oxidase"/>
</dbReference>
<evidence type="ECO:0000256" key="2">
    <source>
        <dbReference type="ARBA" id="ARBA00038825"/>
    </source>
</evidence>
<proteinExistence type="predicted"/>
<dbReference type="PANTHER" id="PTHR10668">
    <property type="entry name" value="PHYTOENE DEHYDROGENASE"/>
    <property type="match status" value="1"/>
</dbReference>
<dbReference type="EMBL" id="FOZS01000004">
    <property type="protein sequence ID" value="SFS99070.1"/>
    <property type="molecule type" value="Genomic_DNA"/>
</dbReference>
<feature type="domain" description="Amine oxidase" evidence="4">
    <location>
        <begin position="16"/>
        <end position="439"/>
    </location>
</feature>
<dbReference type="RefSeq" id="WP_092906855.1">
    <property type="nucleotide sequence ID" value="NZ_FOZS01000004.1"/>
</dbReference>
<comment type="subunit">
    <text evidence="2">Interacts with COX5B; this interaction may contribute to localize PYROXD2 to the inner face of the inner mitochondrial membrane.</text>
</comment>
<evidence type="ECO:0000313" key="6">
    <source>
        <dbReference type="Proteomes" id="UP000199199"/>
    </source>
</evidence>
<dbReference type="Gene3D" id="3.50.50.60">
    <property type="entry name" value="FAD/NAD(P)-binding domain"/>
    <property type="match status" value="2"/>
</dbReference>
<organism evidence="5 6">
    <name type="scientific">Halostagnicola kamekurae</name>
    <dbReference type="NCBI Taxonomy" id="619731"/>
    <lineage>
        <taxon>Archaea</taxon>
        <taxon>Methanobacteriati</taxon>
        <taxon>Methanobacteriota</taxon>
        <taxon>Stenosarchaea group</taxon>
        <taxon>Halobacteria</taxon>
        <taxon>Halobacteriales</taxon>
        <taxon>Natrialbaceae</taxon>
        <taxon>Halostagnicola</taxon>
    </lineage>
</organism>
<evidence type="ECO:0000256" key="3">
    <source>
        <dbReference type="ARBA" id="ARBA00040298"/>
    </source>
</evidence>
<dbReference type="InterPro" id="IPR036188">
    <property type="entry name" value="FAD/NAD-bd_sf"/>
</dbReference>
<dbReference type="PANTHER" id="PTHR10668:SF105">
    <property type="entry name" value="DEHYDROGENASE-RELATED"/>
    <property type="match status" value="1"/>
</dbReference>
<dbReference type="Proteomes" id="UP000199199">
    <property type="component" value="Unassembled WGS sequence"/>
</dbReference>
<comment type="function">
    <text evidence="1">Probable oxidoreductase that may play a role as regulator of mitochondrial function.</text>
</comment>
<gene>
    <name evidence="5" type="ORF">SAMN04488556_3743</name>
</gene>
<sequence length="551" mass="59512">MAETYDAIVVGAGHNGLTAALYLADEGWDVCVLERNDKPGGSVRSDELTRESYIHDTHSTNQNLFLGSQVFEEFGDELREAGLAFSQTDKPFANVYPGGDALRVYQDADRTREEFQAHSPADAEGWETLHEEFGRFAKNLAPLLGQPLPSVAAGRTLIDAARREGPSGLVDLAQIPLSSTRELGDAYFETPEAKALMACWGLHIDFGPDVSGGAMFPFLESFTALSEGISVATGGASAIPEALTTLIEARGGEIRTNAEVTAVDTQNGRATGVTLADGTTVRAREAVVANLTPTVLYDRLVDDNALPGSFREKVDRYEYGPGTMMIHLALDDLPNWEAGAELSEFAYVHIAPSVDDLAETYTAAQNGQLPESPLLVVGQTTAVDETRTPDNGHILWVQVRALPSEIEGDAADEIETTDWEVAAEPMAERVLDKLETYAPGIRDSIRDRDVHSPADLEATNPNLVGGDSVAGSHHLRQNFLWRPFPGWSRYGTPVEDLYVCGASTWPGAGNNAASGRLCAHRVLTPPFEERAIETAEEYVGDATAAIRRRLS</sequence>
<evidence type="ECO:0000256" key="1">
    <source>
        <dbReference type="ARBA" id="ARBA00037217"/>
    </source>
</evidence>
<dbReference type="Pfam" id="PF01593">
    <property type="entry name" value="Amino_oxidase"/>
    <property type="match status" value="1"/>
</dbReference>
<protein>
    <recommendedName>
        <fullName evidence="3">Pyridine nucleotide-disulfide oxidoreductase domain-containing protein 2</fullName>
    </recommendedName>
</protein>
<reference evidence="6" key="1">
    <citation type="submission" date="2016-10" db="EMBL/GenBank/DDBJ databases">
        <authorList>
            <person name="Varghese N."/>
            <person name="Submissions S."/>
        </authorList>
    </citation>
    <scope>NUCLEOTIDE SEQUENCE [LARGE SCALE GENOMIC DNA]</scope>
    <source>
        <strain evidence="6">DSM 22427</strain>
    </source>
</reference>